<evidence type="ECO:0000256" key="5">
    <source>
        <dbReference type="ARBA" id="ARBA00022741"/>
    </source>
</evidence>
<keyword evidence="14" id="KW-1185">Reference proteome</keyword>
<dbReference type="InterPro" id="IPR049940">
    <property type="entry name" value="GluQ/Sye"/>
</dbReference>
<evidence type="ECO:0000313" key="14">
    <source>
        <dbReference type="Proteomes" id="UP001301958"/>
    </source>
</evidence>
<dbReference type="Gene3D" id="3.40.50.620">
    <property type="entry name" value="HUPs"/>
    <property type="match status" value="1"/>
</dbReference>
<evidence type="ECO:0000256" key="11">
    <source>
        <dbReference type="RuleBase" id="RU363037"/>
    </source>
</evidence>
<dbReference type="PRINTS" id="PR00987">
    <property type="entry name" value="TRNASYNTHGLU"/>
</dbReference>
<dbReference type="InterPro" id="IPR004527">
    <property type="entry name" value="Glu-tRNA-ligase_bac/mito"/>
</dbReference>
<dbReference type="NCBIfam" id="TIGR00464">
    <property type="entry name" value="gltX_bact"/>
    <property type="match status" value="1"/>
</dbReference>
<evidence type="ECO:0000256" key="8">
    <source>
        <dbReference type="ARBA" id="ARBA00023146"/>
    </source>
</evidence>
<keyword evidence="8 11" id="KW-0030">Aminoacyl-tRNA synthetase</keyword>
<dbReference type="GO" id="GO:0005524">
    <property type="term" value="F:ATP binding"/>
    <property type="evidence" value="ECO:0007669"/>
    <property type="project" value="UniProtKB-KW"/>
</dbReference>
<evidence type="ECO:0000256" key="2">
    <source>
        <dbReference type="ARBA" id="ARBA00007894"/>
    </source>
</evidence>
<dbReference type="SUPFAM" id="SSF48163">
    <property type="entry name" value="An anticodon-binding domain of class I aminoacyl-tRNA synthetases"/>
    <property type="match status" value="1"/>
</dbReference>
<evidence type="ECO:0000256" key="4">
    <source>
        <dbReference type="ARBA" id="ARBA00022598"/>
    </source>
</evidence>
<dbReference type="EC" id="6.1.1.17" evidence="3"/>
<dbReference type="PANTHER" id="PTHR43311:SF2">
    <property type="entry name" value="GLUTAMATE--TRNA LIGASE, MITOCHONDRIAL-RELATED"/>
    <property type="match status" value="1"/>
</dbReference>
<dbReference type="InterPro" id="IPR020058">
    <property type="entry name" value="Glu/Gln-tRNA-synth_Ib_cat-dom"/>
</dbReference>
<reference evidence="13" key="1">
    <citation type="journal article" date="2023" name="Mol. Phylogenet. Evol.">
        <title>Genome-scale phylogeny and comparative genomics of the fungal order Sordariales.</title>
        <authorList>
            <person name="Hensen N."/>
            <person name="Bonometti L."/>
            <person name="Westerberg I."/>
            <person name="Brannstrom I.O."/>
            <person name="Guillou S."/>
            <person name="Cros-Aarteil S."/>
            <person name="Calhoun S."/>
            <person name="Haridas S."/>
            <person name="Kuo A."/>
            <person name="Mondo S."/>
            <person name="Pangilinan J."/>
            <person name="Riley R."/>
            <person name="LaButti K."/>
            <person name="Andreopoulos B."/>
            <person name="Lipzen A."/>
            <person name="Chen C."/>
            <person name="Yan M."/>
            <person name="Daum C."/>
            <person name="Ng V."/>
            <person name="Clum A."/>
            <person name="Steindorff A."/>
            <person name="Ohm R.A."/>
            <person name="Martin F."/>
            <person name="Silar P."/>
            <person name="Natvig D.O."/>
            <person name="Lalanne C."/>
            <person name="Gautier V."/>
            <person name="Ament-Velasquez S.L."/>
            <person name="Kruys A."/>
            <person name="Hutchinson M.I."/>
            <person name="Powell A.J."/>
            <person name="Barry K."/>
            <person name="Miller A.N."/>
            <person name="Grigoriev I.V."/>
            <person name="Debuchy R."/>
            <person name="Gladieux P."/>
            <person name="Hiltunen Thoren M."/>
            <person name="Johannesson H."/>
        </authorList>
    </citation>
    <scope>NUCLEOTIDE SEQUENCE</scope>
    <source>
        <strain evidence="13">CBS 990.96</strain>
    </source>
</reference>
<accession>A0AAN7BJZ4</accession>
<dbReference type="EMBL" id="MU865384">
    <property type="protein sequence ID" value="KAK4224769.1"/>
    <property type="molecule type" value="Genomic_DNA"/>
</dbReference>
<comment type="similarity">
    <text evidence="2">Belongs to the class-I aminoacyl-tRNA synthetase family. Glutamate--tRNA ligase type 1 subfamily.</text>
</comment>
<evidence type="ECO:0000256" key="6">
    <source>
        <dbReference type="ARBA" id="ARBA00022840"/>
    </source>
</evidence>
<evidence type="ECO:0000256" key="1">
    <source>
        <dbReference type="ARBA" id="ARBA00004173"/>
    </source>
</evidence>
<dbReference type="PANTHER" id="PTHR43311">
    <property type="entry name" value="GLUTAMATE--TRNA LIGASE"/>
    <property type="match status" value="1"/>
</dbReference>
<feature type="domain" description="Glutamyl/glutaminyl-tRNA synthetase class Ib catalytic" evidence="12">
    <location>
        <begin position="58"/>
        <end position="336"/>
    </location>
</feature>
<evidence type="ECO:0000256" key="3">
    <source>
        <dbReference type="ARBA" id="ARBA00012835"/>
    </source>
</evidence>
<dbReference type="InterPro" id="IPR000924">
    <property type="entry name" value="Glu/Gln-tRNA-synth"/>
</dbReference>
<comment type="subcellular location">
    <subcellularLocation>
        <location evidence="1">Mitochondrion</location>
    </subcellularLocation>
</comment>
<dbReference type="CDD" id="cd00808">
    <property type="entry name" value="GluRS_core"/>
    <property type="match status" value="1"/>
</dbReference>
<keyword evidence="4 11" id="KW-0436">Ligase</keyword>
<gene>
    <name evidence="13" type="ORF">QBC38DRAFT_484771</name>
</gene>
<dbReference type="SUPFAM" id="SSF52374">
    <property type="entry name" value="Nucleotidylyl transferase"/>
    <property type="match status" value="1"/>
</dbReference>
<evidence type="ECO:0000256" key="10">
    <source>
        <dbReference type="ARBA" id="ARBA00072917"/>
    </source>
</evidence>
<evidence type="ECO:0000313" key="13">
    <source>
        <dbReference type="EMBL" id="KAK4224769.1"/>
    </source>
</evidence>
<name>A0AAN7BJZ4_9PEZI</name>
<evidence type="ECO:0000256" key="9">
    <source>
        <dbReference type="ARBA" id="ARBA00030865"/>
    </source>
</evidence>
<reference evidence="13" key="2">
    <citation type="submission" date="2023-05" db="EMBL/GenBank/DDBJ databases">
        <authorList>
            <consortium name="Lawrence Berkeley National Laboratory"/>
            <person name="Steindorff A."/>
            <person name="Hensen N."/>
            <person name="Bonometti L."/>
            <person name="Westerberg I."/>
            <person name="Brannstrom I.O."/>
            <person name="Guillou S."/>
            <person name="Cros-Aarteil S."/>
            <person name="Calhoun S."/>
            <person name="Haridas S."/>
            <person name="Kuo A."/>
            <person name="Mondo S."/>
            <person name="Pangilinan J."/>
            <person name="Riley R."/>
            <person name="Labutti K."/>
            <person name="Andreopoulos B."/>
            <person name="Lipzen A."/>
            <person name="Chen C."/>
            <person name="Yanf M."/>
            <person name="Daum C."/>
            <person name="Ng V."/>
            <person name="Clum A."/>
            <person name="Ohm R."/>
            <person name="Martin F."/>
            <person name="Silar P."/>
            <person name="Natvig D."/>
            <person name="Lalanne C."/>
            <person name="Gautier V."/>
            <person name="Ament-Velasquez S.L."/>
            <person name="Kruys A."/>
            <person name="Hutchinson M.I."/>
            <person name="Powell A.J."/>
            <person name="Barry K."/>
            <person name="Miller A.N."/>
            <person name="Grigoriev I.V."/>
            <person name="Debuchy R."/>
            <person name="Gladieux P."/>
            <person name="Thoren M.H."/>
            <person name="Johannesson H."/>
        </authorList>
    </citation>
    <scope>NUCLEOTIDE SEQUENCE</scope>
    <source>
        <strain evidence="13">CBS 990.96</strain>
    </source>
</reference>
<dbReference type="Pfam" id="PF00749">
    <property type="entry name" value="tRNA-synt_1c"/>
    <property type="match status" value="1"/>
</dbReference>
<dbReference type="Gene3D" id="1.10.10.350">
    <property type="match status" value="1"/>
</dbReference>
<dbReference type="GO" id="GO:0005739">
    <property type="term" value="C:mitochondrion"/>
    <property type="evidence" value="ECO:0007669"/>
    <property type="project" value="UniProtKB-SubCell"/>
</dbReference>
<dbReference type="HAMAP" id="MF_00022">
    <property type="entry name" value="Glu_tRNA_synth_type1"/>
    <property type="match status" value="1"/>
</dbReference>
<dbReference type="InterPro" id="IPR033910">
    <property type="entry name" value="GluRS_core"/>
</dbReference>
<evidence type="ECO:0000256" key="7">
    <source>
        <dbReference type="ARBA" id="ARBA00022917"/>
    </source>
</evidence>
<sequence>MGGIGISLSRRPIWSTVYCSLRKPQTHRVWFSCSSKLSANPDRQAREAKLKLPDHPCRTRFAPSPTGYLHLGSLRTALFNYLLAKATGGQFILRIEDTDQNRLVQDAEEKLYQDLKWSGLSWDEGPDVNGPHGTYRQSERLHLYHKHAQTLIEQGKAYRCFCAPEVLEEHKQIQNEAGQPTLYPGTCLHLSAEESNSRAAKGETFAIRFKSSKTPTVIQDIVYGNYRKKDPEDDYIIIKRDGFPTYHFANVVDDKDMKITHVIRGAEWLISTPKHVELYNAFGWQPPQFAHLGLLVDAQRQKLSKRHLGVNMSWYQDRYILPETLLNFVSLLGWRGRDASGGKKPGGNGDVMTLQDMIDNFNLKFSKGDIIVSLSKLSFLQKEHLKRLSSQLESNPTRLLQLKESLLVPFLTKLNEIAPTSKLLGDPIPNPEILSNTNYLSEIFKTIIKANEQGPEVSDQEKFDSTFHALKYLFYSIPDSVLKEELLSNMQFKSVTLLDEPSTLTDAMQYLVQEIENIPSENWNKDAISRVLTERKSAIGFVKADDESGTVTKNTWKFCRWVMLAGEEGFSIPSSMEVLGREETMKRLMAAKAVAVARETDK</sequence>
<organism evidence="13 14">
    <name type="scientific">Podospora fimiseda</name>
    <dbReference type="NCBI Taxonomy" id="252190"/>
    <lineage>
        <taxon>Eukaryota</taxon>
        <taxon>Fungi</taxon>
        <taxon>Dikarya</taxon>
        <taxon>Ascomycota</taxon>
        <taxon>Pezizomycotina</taxon>
        <taxon>Sordariomycetes</taxon>
        <taxon>Sordariomycetidae</taxon>
        <taxon>Sordariales</taxon>
        <taxon>Podosporaceae</taxon>
        <taxon>Podospora</taxon>
    </lineage>
</organism>
<proteinExistence type="inferred from homology"/>
<dbReference type="InterPro" id="IPR020751">
    <property type="entry name" value="aa-tRNA-synth_I_codon-bd_sub2"/>
</dbReference>
<dbReference type="GO" id="GO:0004818">
    <property type="term" value="F:glutamate-tRNA ligase activity"/>
    <property type="evidence" value="ECO:0007669"/>
    <property type="project" value="UniProtKB-EC"/>
</dbReference>
<dbReference type="FunFam" id="3.40.50.620:FF:000045">
    <property type="entry name" value="Glutamate--tRNA ligase, mitochondrial"/>
    <property type="match status" value="1"/>
</dbReference>
<dbReference type="InterPro" id="IPR014729">
    <property type="entry name" value="Rossmann-like_a/b/a_fold"/>
</dbReference>
<dbReference type="GO" id="GO:0006424">
    <property type="term" value="P:glutamyl-tRNA aminoacylation"/>
    <property type="evidence" value="ECO:0007669"/>
    <property type="project" value="InterPro"/>
</dbReference>
<dbReference type="InterPro" id="IPR008925">
    <property type="entry name" value="aa_tRNA-synth_I_cd-bd_sf"/>
</dbReference>
<keyword evidence="5 11" id="KW-0547">Nucleotide-binding</keyword>
<dbReference type="Proteomes" id="UP001301958">
    <property type="component" value="Unassembled WGS sequence"/>
</dbReference>
<keyword evidence="6 11" id="KW-0067">ATP-binding</keyword>
<dbReference type="AlphaFoldDB" id="A0AAN7BJZ4"/>
<comment type="caution">
    <text evidence="13">The sequence shown here is derived from an EMBL/GenBank/DDBJ whole genome shotgun (WGS) entry which is preliminary data.</text>
</comment>
<dbReference type="GO" id="GO:0008270">
    <property type="term" value="F:zinc ion binding"/>
    <property type="evidence" value="ECO:0007669"/>
    <property type="project" value="InterPro"/>
</dbReference>
<protein>
    <recommendedName>
        <fullName evidence="10">Glutamate--tRNA ligase, mitochondrial</fullName>
        <ecNumber evidence="3">6.1.1.17</ecNumber>
    </recommendedName>
    <alternativeName>
        <fullName evidence="9">Glutamyl-tRNA synthetase</fullName>
    </alternativeName>
</protein>
<keyword evidence="7 11" id="KW-0648">Protein biosynthesis</keyword>
<evidence type="ECO:0000259" key="12">
    <source>
        <dbReference type="Pfam" id="PF00749"/>
    </source>
</evidence>
<dbReference type="GO" id="GO:0000049">
    <property type="term" value="F:tRNA binding"/>
    <property type="evidence" value="ECO:0007669"/>
    <property type="project" value="InterPro"/>
</dbReference>